<protein>
    <submittedName>
        <fullName evidence="1">Uncharacterized protein</fullName>
    </submittedName>
</protein>
<reference evidence="1 2" key="1">
    <citation type="submission" date="2021-06" db="EMBL/GenBank/DDBJ databases">
        <authorList>
            <person name="Palmer J.M."/>
        </authorList>
    </citation>
    <scope>NUCLEOTIDE SEQUENCE [LARGE SCALE GENOMIC DNA]</scope>
    <source>
        <strain evidence="1 2">GA_2019</strain>
        <tissue evidence="1">Muscle</tissue>
    </source>
</reference>
<gene>
    <name evidence="1" type="ORF">GOODEAATRI_034019</name>
</gene>
<feature type="non-terminal residue" evidence="1">
    <location>
        <position position="1"/>
    </location>
</feature>
<keyword evidence="2" id="KW-1185">Reference proteome</keyword>
<name>A0ABV0Q3R9_9TELE</name>
<organism evidence="1 2">
    <name type="scientific">Goodea atripinnis</name>
    <dbReference type="NCBI Taxonomy" id="208336"/>
    <lineage>
        <taxon>Eukaryota</taxon>
        <taxon>Metazoa</taxon>
        <taxon>Chordata</taxon>
        <taxon>Craniata</taxon>
        <taxon>Vertebrata</taxon>
        <taxon>Euteleostomi</taxon>
        <taxon>Actinopterygii</taxon>
        <taxon>Neopterygii</taxon>
        <taxon>Teleostei</taxon>
        <taxon>Neoteleostei</taxon>
        <taxon>Acanthomorphata</taxon>
        <taxon>Ovalentaria</taxon>
        <taxon>Atherinomorphae</taxon>
        <taxon>Cyprinodontiformes</taxon>
        <taxon>Goodeidae</taxon>
        <taxon>Goodea</taxon>
    </lineage>
</organism>
<proteinExistence type="predicted"/>
<dbReference type="Proteomes" id="UP001476798">
    <property type="component" value="Unassembled WGS sequence"/>
</dbReference>
<evidence type="ECO:0000313" key="1">
    <source>
        <dbReference type="EMBL" id="MEQ2190268.1"/>
    </source>
</evidence>
<accession>A0ABV0Q3R9</accession>
<comment type="caution">
    <text evidence="1">The sequence shown here is derived from an EMBL/GenBank/DDBJ whole genome shotgun (WGS) entry which is preliminary data.</text>
</comment>
<dbReference type="EMBL" id="JAHRIO010097806">
    <property type="protein sequence ID" value="MEQ2190268.1"/>
    <property type="molecule type" value="Genomic_DNA"/>
</dbReference>
<evidence type="ECO:0000313" key="2">
    <source>
        <dbReference type="Proteomes" id="UP001476798"/>
    </source>
</evidence>
<sequence>HVYMNTILTLINHPVTSYPPPWIGGPSINRDYDQGRKTAVASRHQRNSSLTAFGLGWCWEIHLLSNFKWLTGPFRHASPFFLWVANSILPLTTSMATVKRLLCSATQSHTLDAVGSGRWPSRKSTGRWGFLSNDEEVRRFASRLMDRNVIVEDKLWEVFWPISFFIWSQGPKQVEHTGVGQ</sequence>